<protein>
    <submittedName>
        <fullName evidence="1">Uncharacterized protein</fullName>
    </submittedName>
</protein>
<evidence type="ECO:0000313" key="1">
    <source>
        <dbReference type="EMBL" id="MEA9358557.1"/>
    </source>
</evidence>
<organism evidence="1 2">
    <name type="scientific">Bacteriovorax antarcticus</name>
    <dbReference type="NCBI Taxonomy" id="3088717"/>
    <lineage>
        <taxon>Bacteria</taxon>
        <taxon>Pseudomonadati</taxon>
        <taxon>Bdellovibrionota</taxon>
        <taxon>Bacteriovoracia</taxon>
        <taxon>Bacteriovoracales</taxon>
        <taxon>Bacteriovoracaceae</taxon>
        <taxon>Bacteriovorax</taxon>
    </lineage>
</organism>
<dbReference type="RefSeq" id="WP_323579022.1">
    <property type="nucleotide sequence ID" value="NZ_JAYGJQ010000003.1"/>
</dbReference>
<name>A0ABU5W020_9BACT</name>
<keyword evidence="2" id="KW-1185">Reference proteome</keyword>
<accession>A0ABU5W020</accession>
<sequence length="93" mass="10655">MKFFLILLFFSTSVFSLERKALTEYIVTGPHMTAETLKSTLKKYPPDQLRPLSRGNFLIQYKKDPGVAALKKIGGKNFKIQPNFVYKSLNKPD</sequence>
<dbReference type="Proteomes" id="UP001302274">
    <property type="component" value="Unassembled WGS sequence"/>
</dbReference>
<gene>
    <name evidence="1" type="ORF">SHI21_20135</name>
</gene>
<reference evidence="1 2" key="1">
    <citation type="submission" date="2023-11" db="EMBL/GenBank/DDBJ databases">
        <title>A Novel Polar Bacteriovorax (B. antarcticus) Isolated from the Biocrust in Antarctica.</title>
        <authorList>
            <person name="Mun W."/>
            <person name="Choi S.Y."/>
            <person name="Mitchell R.J."/>
        </authorList>
    </citation>
    <scope>NUCLEOTIDE SEQUENCE [LARGE SCALE GENOMIC DNA]</scope>
    <source>
        <strain evidence="1 2">PP10</strain>
    </source>
</reference>
<comment type="caution">
    <text evidence="1">The sequence shown here is derived from an EMBL/GenBank/DDBJ whole genome shotgun (WGS) entry which is preliminary data.</text>
</comment>
<evidence type="ECO:0000313" key="2">
    <source>
        <dbReference type="Proteomes" id="UP001302274"/>
    </source>
</evidence>
<dbReference type="EMBL" id="JAYGJQ010000003">
    <property type="protein sequence ID" value="MEA9358557.1"/>
    <property type="molecule type" value="Genomic_DNA"/>
</dbReference>
<proteinExistence type="predicted"/>